<evidence type="ECO:0000313" key="4">
    <source>
        <dbReference type="Proteomes" id="UP000829476"/>
    </source>
</evidence>
<dbReference type="InterPro" id="IPR011990">
    <property type="entry name" value="TPR-like_helical_dom_sf"/>
</dbReference>
<keyword evidence="1" id="KW-0472">Membrane</keyword>
<dbReference type="SUPFAM" id="SSF48452">
    <property type="entry name" value="TPR-like"/>
    <property type="match status" value="1"/>
</dbReference>
<dbReference type="PANTHER" id="PTHR10098">
    <property type="entry name" value="RAPSYN-RELATED"/>
    <property type="match status" value="1"/>
</dbReference>
<keyword evidence="1" id="KW-0812">Transmembrane</keyword>
<dbReference type="Pfam" id="PF12770">
    <property type="entry name" value="CHAT"/>
    <property type="match status" value="1"/>
</dbReference>
<dbReference type="Gene3D" id="1.25.40.10">
    <property type="entry name" value="Tetratricopeptide repeat domain"/>
    <property type="match status" value="1"/>
</dbReference>
<keyword evidence="4" id="KW-1185">Reference proteome</keyword>
<accession>A0ABY3YNB1</accession>
<reference evidence="3 4" key="1">
    <citation type="journal article" date="2018" name="Int. J. Syst. Evol. Microbiol.">
        <title>Zhouia spongiae sp. nov., isolated from a marine sponge.</title>
        <authorList>
            <person name="Zhuang L."/>
            <person name="Lin B."/>
            <person name="Qin F."/>
            <person name="Luo L."/>
        </authorList>
    </citation>
    <scope>NUCLEOTIDE SEQUENCE [LARGE SCALE GENOMIC DNA]</scope>
    <source>
        <strain evidence="3 4">HN-Y44</strain>
    </source>
</reference>
<keyword evidence="1" id="KW-1133">Transmembrane helix</keyword>
<proteinExistence type="predicted"/>
<protein>
    <submittedName>
        <fullName evidence="3">CHAT domain-containing protein</fullName>
    </submittedName>
</protein>
<gene>
    <name evidence="3" type="ORF">MQE36_02960</name>
</gene>
<evidence type="ECO:0000313" key="3">
    <source>
        <dbReference type="EMBL" id="UNY99312.1"/>
    </source>
</evidence>
<sequence length="865" mass="98465">MRAGSFNTCIHIALLWFVAAIGHAQSLEDSIYRSVDSFIDSPSPETFSKLSKEEQEYQSRVKTSDEKLALVILQCNLGYYAIKFNNQPLAISSYEKAMHSYRNNELTGYDIIEYCLKPLGNLYTKTGSYTNAENTIKQYLFLAEQSNNTGQIVAGIINLSVVYYNTGNYNLALSLLEQGLSKPNLTDKQKQSLQNNRSANLMAKKEFEKAQAIIGEQTSKTVDPVLLKNAAQLAVRQQNYQKALELLKTAKDKLLQDPGLLARDLAKIHVDMAEVFLLTDDSPACKRELDNAFRTLLPGQEINNVAHSSLYEENTFIDIFDLMALTETNHKKALEWYDLSFYVSRLHQQHLNSQKELLLYQASDRNRSEKCIDLIFENYSKEKDTATLQTIYQYLEKNKAGLLKNEIGRKELLSNHPEDSVLIKEERLLAQQQELINLIIRNQINNNTDKAYLTGLTNKLNTINYQIKICREHIVNNYGKPSTINTSLKQVQEKLKKDNAAMVHYFYGKHHLYQFTILDDNIRIETVNTDKTTPLLKRFLSYFDSQNAINNDISGYKTTALELYNTLGLEQLTSKENILIIPDGLLSFVPFETLLTSETKTINYAKMPFLFKKHNIVYNTSTSFYMKGIVLSEHKKTLGVFPVFENTPNELANTLDEARFLGQRKNTVALMREKASKKAFKTAAADADIIHISSHASGGNVVVPANIQFRDDAMLLNELYTLSLHTELVVLSSCETGIGKIEKGEGPLSLASGFQYAGAQQLLFSLWKINDLSTSVIIQSFYKDYFHSSSGYMANNSSKHSYLNYDNIPNYRKSPYYWGAFVYYGDFSKEPQNNFYLYVVAFIFVLIVILLAKKRNGLTKKLFGR</sequence>
<feature type="domain" description="CHAT" evidence="2">
    <location>
        <begin position="562"/>
        <end position="826"/>
    </location>
</feature>
<name>A0ABY3YNB1_9FLAO</name>
<dbReference type="EMBL" id="CP094326">
    <property type="protein sequence ID" value="UNY99312.1"/>
    <property type="molecule type" value="Genomic_DNA"/>
</dbReference>
<dbReference type="InterPro" id="IPR024983">
    <property type="entry name" value="CHAT_dom"/>
</dbReference>
<evidence type="ECO:0000259" key="2">
    <source>
        <dbReference type="Pfam" id="PF12770"/>
    </source>
</evidence>
<dbReference type="Proteomes" id="UP000829476">
    <property type="component" value="Chromosome"/>
</dbReference>
<organism evidence="3 4">
    <name type="scientific">Zhouia spongiae</name>
    <dbReference type="NCBI Taxonomy" id="2202721"/>
    <lineage>
        <taxon>Bacteria</taxon>
        <taxon>Pseudomonadati</taxon>
        <taxon>Bacteroidota</taxon>
        <taxon>Flavobacteriia</taxon>
        <taxon>Flavobacteriales</taxon>
        <taxon>Flavobacteriaceae</taxon>
        <taxon>Zhouia</taxon>
    </lineage>
</organism>
<dbReference type="RefSeq" id="WP_242937712.1">
    <property type="nucleotide sequence ID" value="NZ_CP094326.1"/>
</dbReference>
<evidence type="ECO:0000256" key="1">
    <source>
        <dbReference type="SAM" id="Phobius"/>
    </source>
</evidence>
<feature type="transmembrane region" description="Helical" evidence="1">
    <location>
        <begin position="835"/>
        <end position="852"/>
    </location>
</feature>